<reference evidence="2" key="2">
    <citation type="submission" date="2019-01" db="EMBL/GenBank/DDBJ databases">
        <authorList>
            <consortium name="NCBI Pathogen Detection Project"/>
        </authorList>
    </citation>
    <scope>NUCLEOTIDE SEQUENCE</scope>
    <source>
        <strain evidence="2">BCW_3452</strain>
    </source>
</reference>
<proteinExistence type="predicted"/>
<accession>A0A8H9K793</accession>
<keyword evidence="1" id="KW-0812">Transmembrane</keyword>
<dbReference type="Proteomes" id="UP000863257">
    <property type="component" value="Unassembled WGS sequence"/>
</dbReference>
<evidence type="ECO:0000313" key="2">
    <source>
        <dbReference type="EMBL" id="HAS8538442.1"/>
    </source>
</evidence>
<gene>
    <name evidence="2" type="ORF">I7730_01350</name>
</gene>
<dbReference type="AlphaFoldDB" id="A0A8H9K793"/>
<keyword evidence="1" id="KW-0472">Membrane</keyword>
<comment type="caution">
    <text evidence="2">The sequence shown here is derived from an EMBL/GenBank/DDBJ whole genome shotgun (WGS) entry which is preliminary data.</text>
</comment>
<keyword evidence="1" id="KW-1133">Transmembrane helix</keyword>
<feature type="transmembrane region" description="Helical" evidence="1">
    <location>
        <begin position="62"/>
        <end position="82"/>
    </location>
</feature>
<name>A0A8H9K793_VIBVL</name>
<dbReference type="EMBL" id="DACRBY010000001">
    <property type="protein sequence ID" value="HAS8538442.1"/>
    <property type="molecule type" value="Genomic_DNA"/>
</dbReference>
<organism evidence="2">
    <name type="scientific">Vibrio vulnificus</name>
    <dbReference type="NCBI Taxonomy" id="672"/>
    <lineage>
        <taxon>Bacteria</taxon>
        <taxon>Pseudomonadati</taxon>
        <taxon>Pseudomonadota</taxon>
        <taxon>Gammaproteobacteria</taxon>
        <taxon>Vibrionales</taxon>
        <taxon>Vibrionaceae</taxon>
        <taxon>Vibrio</taxon>
    </lineage>
</organism>
<evidence type="ECO:0000256" key="1">
    <source>
        <dbReference type="SAM" id="Phobius"/>
    </source>
</evidence>
<feature type="transmembrane region" description="Helical" evidence="1">
    <location>
        <begin position="24"/>
        <end position="42"/>
    </location>
</feature>
<protein>
    <submittedName>
        <fullName evidence="2">Uncharacterized protein</fullName>
    </submittedName>
</protein>
<sequence length="94" mass="10380">MNTNSIEPIGAEVSSAMEIAEKSALAGHIFGVLLVGLILWMIIRRLYQCMRGGSSFTHKFTWFLFGGAFAVCLGLSFIRIALDAIHMTIIYLNI</sequence>
<reference evidence="2" key="1">
    <citation type="journal article" date="2018" name="Genome Biol.">
        <title>SKESA: strategic k-mer extension for scrupulous assemblies.</title>
        <authorList>
            <person name="Souvorov A."/>
            <person name="Agarwala R."/>
            <person name="Lipman D.J."/>
        </authorList>
    </citation>
    <scope>NUCLEOTIDE SEQUENCE</scope>
    <source>
        <strain evidence="2">BCW_3452</strain>
    </source>
</reference>